<dbReference type="STRING" id="690879.TSACC_3396"/>
<evidence type="ECO:0000313" key="3">
    <source>
        <dbReference type="Proteomes" id="UP000076023"/>
    </source>
</evidence>
<evidence type="ECO:0000313" key="2">
    <source>
        <dbReference type="EMBL" id="GAT35331.1"/>
    </source>
</evidence>
<evidence type="ECO:0000256" key="1">
    <source>
        <dbReference type="SAM" id="Phobius"/>
    </source>
</evidence>
<dbReference type="EMBL" id="BDCO01000003">
    <property type="protein sequence ID" value="GAT35331.1"/>
    <property type="molecule type" value="Genomic_DNA"/>
</dbReference>
<accession>A0A146GDA5</accession>
<gene>
    <name evidence="2" type="ORF">TSACC_3396</name>
</gene>
<name>A0A146GDA5_TERSA</name>
<comment type="caution">
    <text evidence="2">The sequence shown here is derived from an EMBL/GenBank/DDBJ whole genome shotgun (WGS) entry which is preliminary data.</text>
</comment>
<keyword evidence="3" id="KW-1185">Reference proteome</keyword>
<sequence>MDKPRSNGAFTLVELLAATAVFILLMGLLMQVLGSVSSTSDLSQRRLEVLRQAITALQRVEFDLRETIHTGGSGIFVNKGGSGNINDELYFFAPVSGSTSPAAPRKLSLVKYGVSSPATDQPSFGQWPEMPSLSRTVRPFGWGDDVGKLLPLSDTAASTAIAAGDTQQISPSIIRYEICFQQWNGTISSQPPSDWASVRALIIGVVAIDRKAASRLTQGERDSLASQFAKPGANDRPSAKWNGVIANLPQSVREGIRIYEQTISI</sequence>
<dbReference type="OrthoDB" id="9819593at2"/>
<feature type="transmembrane region" description="Helical" evidence="1">
    <location>
        <begin position="12"/>
        <end position="33"/>
    </location>
</feature>
<dbReference type="RefSeq" id="WP_075081152.1">
    <property type="nucleotide sequence ID" value="NZ_BDCO01000003.1"/>
</dbReference>
<proteinExistence type="predicted"/>
<organism evidence="2 3">
    <name type="scientific">Terrimicrobium sacchariphilum</name>
    <dbReference type="NCBI Taxonomy" id="690879"/>
    <lineage>
        <taxon>Bacteria</taxon>
        <taxon>Pseudomonadati</taxon>
        <taxon>Verrucomicrobiota</taxon>
        <taxon>Terrimicrobiia</taxon>
        <taxon>Terrimicrobiales</taxon>
        <taxon>Terrimicrobiaceae</taxon>
        <taxon>Terrimicrobium</taxon>
    </lineage>
</organism>
<protein>
    <submittedName>
        <fullName evidence="2">Type II secretory pathway, component PulJ</fullName>
    </submittedName>
</protein>
<dbReference type="AlphaFoldDB" id="A0A146GDA5"/>
<keyword evidence="1" id="KW-0472">Membrane</keyword>
<keyword evidence="1" id="KW-1133">Transmembrane helix</keyword>
<keyword evidence="1" id="KW-0812">Transmembrane</keyword>
<dbReference type="InParanoid" id="A0A146GDA5"/>
<dbReference type="Proteomes" id="UP000076023">
    <property type="component" value="Unassembled WGS sequence"/>
</dbReference>
<reference evidence="3" key="1">
    <citation type="journal article" date="2017" name="Genome Announc.">
        <title>Draft Genome Sequence of Terrimicrobium sacchariphilum NM-5T, a Facultative Anaerobic Soil Bacterium of the Class Spartobacteria.</title>
        <authorList>
            <person name="Qiu Y.L."/>
            <person name="Tourlousse D.M."/>
            <person name="Matsuura N."/>
            <person name="Ohashi A."/>
            <person name="Sekiguchi Y."/>
        </authorList>
    </citation>
    <scope>NUCLEOTIDE SEQUENCE [LARGE SCALE GENOMIC DNA]</scope>
    <source>
        <strain evidence="3">NM-5</strain>
    </source>
</reference>